<dbReference type="InterPro" id="IPR052957">
    <property type="entry name" value="Auxin_embryo_med"/>
</dbReference>
<dbReference type="InterPro" id="IPR036890">
    <property type="entry name" value="HATPase_C_sf"/>
</dbReference>
<feature type="compositionally biased region" description="Polar residues" evidence="1">
    <location>
        <begin position="904"/>
        <end position="919"/>
    </location>
</feature>
<dbReference type="Proteomes" id="UP000002191">
    <property type="component" value="Chromosome"/>
</dbReference>
<organism evidence="4 5">
    <name type="scientific">Pseudodesulfovibrio aespoeensis (strain ATCC 700646 / DSM 10631 / Aspo-2)</name>
    <name type="common">Desulfovibrio aespoeensis</name>
    <dbReference type="NCBI Taxonomy" id="643562"/>
    <lineage>
        <taxon>Bacteria</taxon>
        <taxon>Pseudomonadati</taxon>
        <taxon>Thermodesulfobacteriota</taxon>
        <taxon>Desulfovibrionia</taxon>
        <taxon>Desulfovibrionales</taxon>
        <taxon>Desulfovibrionaceae</taxon>
    </lineage>
</organism>
<dbReference type="NCBIfam" id="NF047352">
    <property type="entry name" value="P_loop_sacsin"/>
    <property type="match status" value="1"/>
</dbReference>
<feature type="domain" description="Sacsin/Nov" evidence="3">
    <location>
        <begin position="52"/>
        <end position="145"/>
    </location>
</feature>
<proteinExistence type="predicted"/>
<dbReference type="OrthoDB" id="9802640at2"/>
<dbReference type="KEGG" id="das:Daes_3310"/>
<reference evidence="5" key="1">
    <citation type="submission" date="2010-12" db="EMBL/GenBank/DDBJ databases">
        <title>Complete sequence of Desulfovibrio aespoeensis Aspo-2.</title>
        <authorList>
            <consortium name="US DOE Joint Genome Institute"/>
            <person name="Lucas S."/>
            <person name="Copeland A."/>
            <person name="Lapidus A."/>
            <person name="Cheng J.-F."/>
            <person name="Goodwin L."/>
            <person name="Pitluck S."/>
            <person name="Chertkov O."/>
            <person name="Misra M."/>
            <person name="Detter J.C."/>
            <person name="Han C."/>
            <person name="Tapia R."/>
            <person name="Land M."/>
            <person name="Hauser L."/>
            <person name="Kyrpides N."/>
            <person name="Ivanova N."/>
            <person name="Ovchinnikova G."/>
            <person name="Pedersen K."/>
            <person name="Jagevall S."/>
            <person name="Hazen T."/>
            <person name="Woyke T."/>
        </authorList>
    </citation>
    <scope>NUCLEOTIDE SEQUENCE [LARGE SCALE GENOMIC DNA]</scope>
    <source>
        <strain evidence="5">ATCC 700646 / DSM 10631 / Aspo-2</strain>
    </source>
</reference>
<feature type="compositionally biased region" description="Gly residues" evidence="1">
    <location>
        <begin position="961"/>
        <end position="972"/>
    </location>
</feature>
<sequence length="1118" mass="124509">MVVTDFDVDTEEHIKPQVGESTVTSNYEAIREKNRELYGTDIARYGRILLADRYDDRTHFIFELLQNAEDALGRRGTWDGTRGITFDLTSESLTLSHFGASFNEADVRGVCGIAESTKDRSSVGRFGIGFKSVYTFTDRPEIHSGLEDFTVENYVQPRRADRLELKPEETRIILPLKPEDTTALHEITEGFKRLGPSSLLFLRHINEISWNAPGGASGIYLRSQPTFLAPDVQKITVIGQESGQADVDQNWIVFRRDVFLADGAMGGSVEVAFSVEADGDEPGQWSVRPVPTSPLVVFFPTVVSTNLGFLVQGPYLTTPSRDNIRQGEPWNQHLVEETAALVVDAIRWFREKSMLDTSTLRCLPLDRQGFKDSMFAPFFEAVRQAFLDEALLPRFGGGYVAAGQAKLARTQELRELFSPGHVAVLFDIEGAAWLSGDITEDKAPEIRKYLMRELEIEEVTPAKIVSRLSREFLEAQADEWIVLLYQFLSEQETALRRYLDTIPLLRLADGSHIVARENGKPTAFLPSGSETGFPTIRNAVCSTMESRNFLLSLGITEPDLVDDIIWNVKPKYDQSEVVVGDTEYVTDIERILAAFETDSKAQRQKLLSGLRETAFVKIVEVGSVRSEGYGKPSETYLATERLKQLFAGVPGIQIVDDSYFCLRGENIRELLEACGALRYPRPVEAPNSLTREERQELRRQAGHEDTSRINDRVTDWNLQGFDALLKTMPTLAREERVHRALLIWESLGDLAERRGEGLFEGKYTWTHYGNYQKEFPAAFIRQLNSERWVPDAAAELQLSESVVFDFLGWKPNSFLLSKIPFKPPIIDQLAKEAGIDPAVLDLLKKHGLTNVSDLASRLGISQPSGETDGENEEDNQGTVTPYEEDVDSTGNFGAGEADDLAKTFGSNGDENSKNRSTGRGTHGPVGGDDAATGQSKADRHTRGESRPAGDSVGEKDRNARGNGGSRSSGHAGGHPFISYVGAHPDAEPADPDGLDHAMRMKIEEQAIEQIIQIEPALRRTPPGNPGFDLYEIGSDGEPIRWVEVKSMTGSLADHPVGLSRTQFNFARECGMAYWLYVVEYATNHEKTRILRIQDPASRAKTFTFDHGWSQIAQEIPLS</sequence>
<evidence type="ECO:0000256" key="1">
    <source>
        <dbReference type="SAM" id="MobiDB-lite"/>
    </source>
</evidence>
<dbReference type="InterPro" id="IPR058210">
    <property type="entry name" value="SACS/Nov_dom"/>
</dbReference>
<evidence type="ECO:0000259" key="3">
    <source>
        <dbReference type="Pfam" id="PF25794"/>
    </source>
</evidence>
<protein>
    <submittedName>
        <fullName evidence="4">Uncharacterized protein</fullName>
    </submittedName>
</protein>
<dbReference type="Pfam" id="PF13020">
    <property type="entry name" value="NOV_C"/>
    <property type="match status" value="1"/>
</dbReference>
<evidence type="ECO:0000313" key="5">
    <source>
        <dbReference type="Proteomes" id="UP000002191"/>
    </source>
</evidence>
<dbReference type="eggNOG" id="COG0326">
    <property type="taxonomic scope" value="Bacteria"/>
</dbReference>
<name>E6VSF5_PSEA9</name>
<feature type="region of interest" description="Disordered" evidence="1">
    <location>
        <begin position="857"/>
        <end position="994"/>
    </location>
</feature>
<accession>E6VSF5</accession>
<feature type="compositionally biased region" description="Basic and acidic residues" evidence="1">
    <location>
        <begin position="936"/>
        <end position="959"/>
    </location>
</feature>
<dbReference type="SUPFAM" id="SSF55874">
    <property type="entry name" value="ATPase domain of HSP90 chaperone/DNA topoisomerase II/histidine kinase"/>
    <property type="match status" value="1"/>
</dbReference>
<dbReference type="PANTHER" id="PTHR32387">
    <property type="entry name" value="WU:FJ29H11"/>
    <property type="match status" value="1"/>
</dbReference>
<dbReference type="Pfam" id="PF25794">
    <property type="entry name" value="SACS"/>
    <property type="match status" value="1"/>
</dbReference>
<gene>
    <name evidence="4" type="ordered locus">Daes_3310</name>
</gene>
<reference evidence="4 5" key="2">
    <citation type="journal article" date="2014" name="Genome Announc.">
        <title>Complete Genome Sequence of the Subsurface, Mesophilic Sulfate-Reducing Bacterium Desulfovibrio aespoeensis Aspo-2.</title>
        <authorList>
            <person name="Pedersen K."/>
            <person name="Bengtsson A."/>
            <person name="Edlund J."/>
            <person name="Rabe L."/>
            <person name="Hazen T."/>
            <person name="Chakraborty R."/>
            <person name="Goodwin L."/>
            <person name="Shapiro N."/>
        </authorList>
    </citation>
    <scope>NUCLEOTIDE SEQUENCE [LARGE SCALE GENOMIC DNA]</scope>
    <source>
        <strain evidence="5">ATCC 700646 / DSM 10631 / Aspo-2</strain>
    </source>
</reference>
<feature type="domain" description="Protein NO VEIN C-terminal" evidence="2">
    <location>
        <begin position="1023"/>
        <end position="1088"/>
    </location>
</feature>
<dbReference type="HOGENOM" id="CLU_280712_0_0_7"/>
<evidence type="ECO:0000259" key="2">
    <source>
        <dbReference type="Pfam" id="PF13020"/>
    </source>
</evidence>
<dbReference type="Gene3D" id="3.30.565.10">
    <property type="entry name" value="Histidine kinase-like ATPase, C-terminal domain"/>
    <property type="match status" value="1"/>
</dbReference>
<dbReference type="EMBL" id="CP002431">
    <property type="protein sequence ID" value="ADU64298.1"/>
    <property type="molecule type" value="Genomic_DNA"/>
</dbReference>
<dbReference type="PANTHER" id="PTHR32387:SF0">
    <property type="entry name" value="PROTEIN NO VEIN"/>
    <property type="match status" value="1"/>
</dbReference>
<dbReference type="STRING" id="643562.Daes_3310"/>
<dbReference type="InterPro" id="IPR024975">
    <property type="entry name" value="NOV_C"/>
</dbReference>
<dbReference type="AlphaFoldDB" id="E6VSF5"/>
<keyword evidence="5" id="KW-1185">Reference proteome</keyword>
<evidence type="ECO:0000313" key="4">
    <source>
        <dbReference type="EMBL" id="ADU64298.1"/>
    </source>
</evidence>